<proteinExistence type="inferred from homology"/>
<keyword evidence="3 7" id="KW-0645">Protease</keyword>
<accession>A0A1F8H6G0</accession>
<evidence type="ECO:0000256" key="3">
    <source>
        <dbReference type="ARBA" id="ARBA00022670"/>
    </source>
</evidence>
<dbReference type="GO" id="GO:0008236">
    <property type="term" value="F:serine-type peptidase activity"/>
    <property type="evidence" value="ECO:0007669"/>
    <property type="project" value="UniProtKB-KW"/>
</dbReference>
<evidence type="ECO:0000256" key="5">
    <source>
        <dbReference type="ARBA" id="ARBA00022801"/>
    </source>
</evidence>
<keyword evidence="6 7" id="KW-0720">Serine protease</keyword>
<evidence type="ECO:0000256" key="4">
    <source>
        <dbReference type="ARBA" id="ARBA00022729"/>
    </source>
</evidence>
<dbReference type="Pfam" id="PF13365">
    <property type="entry name" value="Trypsin_2"/>
    <property type="match status" value="1"/>
</dbReference>
<dbReference type="GO" id="GO:0005576">
    <property type="term" value="C:extracellular region"/>
    <property type="evidence" value="ECO:0007669"/>
    <property type="project" value="UniProtKB-SubCell"/>
</dbReference>
<comment type="similarity">
    <text evidence="2 7">Belongs to the peptidase S1B family.</text>
</comment>
<keyword evidence="5 7" id="KW-0378">Hydrolase</keyword>
<dbReference type="STRING" id="1802707.A3J01_01495"/>
<dbReference type="GO" id="GO:0006508">
    <property type="term" value="P:proteolysis"/>
    <property type="evidence" value="ECO:0007669"/>
    <property type="project" value="UniProtKB-KW"/>
</dbReference>
<evidence type="ECO:0000256" key="1">
    <source>
        <dbReference type="ARBA" id="ARBA00004613"/>
    </source>
</evidence>
<dbReference type="InterPro" id="IPR043504">
    <property type="entry name" value="Peptidase_S1_PA_chymotrypsin"/>
</dbReference>
<sequence length="208" mass="22879">MSRTSKLSALFLVLFLLFAGYQSSDTAEIPDIVYFIYAANGNFGTGVMTKDGYVLTVSHIDHEKELYVSKEVTLATTADKKAVIVKQDKEKDLMLLQISSGRGTVELADPKLDEEVIVIGYPLGTRMISHGRIMAIKSDMLFLDTHCLAGASGSPVFNKDGKLVGLIQVEIADGNGMINGARSSKTIRKFLEKINEDENKEKKEKDKN</sequence>
<organism evidence="8 9">
    <name type="scientific">Candidatus Yanofskybacteria bacterium RIFCSPLOWO2_02_FULL_45_18</name>
    <dbReference type="NCBI Taxonomy" id="1802707"/>
    <lineage>
        <taxon>Bacteria</taxon>
        <taxon>Candidatus Yanofskyibacteriota</taxon>
    </lineage>
</organism>
<dbReference type="AlphaFoldDB" id="A0A1F8H6G0"/>
<gene>
    <name evidence="8" type="ORF">A3J01_01495</name>
</gene>
<dbReference type="EC" id="3.4.21.-" evidence="7"/>
<feature type="signal peptide" evidence="7">
    <location>
        <begin position="1"/>
        <end position="24"/>
    </location>
</feature>
<dbReference type="PANTHER" id="PTHR43019:SF23">
    <property type="entry name" value="PROTEASE DO-LIKE 5, CHLOROPLASTIC"/>
    <property type="match status" value="1"/>
</dbReference>
<dbReference type="PRINTS" id="PR00839">
    <property type="entry name" value="V8PROTEASE"/>
</dbReference>
<evidence type="ECO:0000256" key="2">
    <source>
        <dbReference type="ARBA" id="ARBA00008764"/>
    </source>
</evidence>
<evidence type="ECO:0000256" key="7">
    <source>
        <dbReference type="RuleBase" id="RU004296"/>
    </source>
</evidence>
<feature type="chain" id="PRO_5009363594" description="Serine protease" evidence="7">
    <location>
        <begin position="25"/>
        <end position="208"/>
    </location>
</feature>
<keyword evidence="4 7" id="KW-0732">Signal</keyword>
<dbReference type="SUPFAM" id="SSF50494">
    <property type="entry name" value="Trypsin-like serine proteases"/>
    <property type="match status" value="1"/>
</dbReference>
<evidence type="ECO:0000313" key="9">
    <source>
        <dbReference type="Proteomes" id="UP000177609"/>
    </source>
</evidence>
<dbReference type="InterPro" id="IPR008256">
    <property type="entry name" value="Peptidase_S1B"/>
</dbReference>
<comment type="subcellular location">
    <subcellularLocation>
        <location evidence="1">Secreted</location>
    </subcellularLocation>
</comment>
<evidence type="ECO:0000313" key="8">
    <source>
        <dbReference type="EMBL" id="OGN32618.1"/>
    </source>
</evidence>
<dbReference type="PANTHER" id="PTHR43019">
    <property type="entry name" value="SERINE ENDOPROTEASE DEGS"/>
    <property type="match status" value="1"/>
</dbReference>
<reference evidence="8 9" key="1">
    <citation type="journal article" date="2016" name="Nat. Commun.">
        <title>Thousands of microbial genomes shed light on interconnected biogeochemical processes in an aquifer system.</title>
        <authorList>
            <person name="Anantharaman K."/>
            <person name="Brown C.T."/>
            <person name="Hug L.A."/>
            <person name="Sharon I."/>
            <person name="Castelle C.J."/>
            <person name="Probst A.J."/>
            <person name="Thomas B.C."/>
            <person name="Singh A."/>
            <person name="Wilkins M.J."/>
            <person name="Karaoz U."/>
            <person name="Brodie E.L."/>
            <person name="Williams K.H."/>
            <person name="Hubbard S.S."/>
            <person name="Banfield J.F."/>
        </authorList>
    </citation>
    <scope>NUCLEOTIDE SEQUENCE [LARGE SCALE GENOMIC DNA]</scope>
</reference>
<dbReference type="InterPro" id="IPR009003">
    <property type="entry name" value="Peptidase_S1_PA"/>
</dbReference>
<protein>
    <recommendedName>
        <fullName evidence="7">Serine protease</fullName>
        <ecNumber evidence="7">3.4.21.-</ecNumber>
    </recommendedName>
</protein>
<dbReference type="Proteomes" id="UP000177609">
    <property type="component" value="Unassembled WGS sequence"/>
</dbReference>
<dbReference type="EMBL" id="MGKV01000001">
    <property type="protein sequence ID" value="OGN32618.1"/>
    <property type="molecule type" value="Genomic_DNA"/>
</dbReference>
<evidence type="ECO:0000256" key="6">
    <source>
        <dbReference type="ARBA" id="ARBA00022825"/>
    </source>
</evidence>
<dbReference type="Gene3D" id="2.40.10.10">
    <property type="entry name" value="Trypsin-like serine proteases"/>
    <property type="match status" value="2"/>
</dbReference>
<name>A0A1F8H6G0_9BACT</name>
<comment type="caution">
    <text evidence="8">The sequence shown here is derived from an EMBL/GenBank/DDBJ whole genome shotgun (WGS) entry which is preliminary data.</text>
</comment>